<evidence type="ECO:0000256" key="4">
    <source>
        <dbReference type="ARBA" id="ARBA00023139"/>
    </source>
</evidence>
<name>A0A6B8RGH1_9BACL</name>
<organism evidence="7 8">
    <name type="scientific">Paenibacillus psychroresistens</name>
    <dbReference type="NCBI Taxonomy" id="1778678"/>
    <lineage>
        <taxon>Bacteria</taxon>
        <taxon>Bacillati</taxon>
        <taxon>Bacillota</taxon>
        <taxon>Bacilli</taxon>
        <taxon>Bacillales</taxon>
        <taxon>Paenibacillaceae</taxon>
        <taxon>Paenibacillus</taxon>
    </lineage>
</organism>
<dbReference type="InterPro" id="IPR006059">
    <property type="entry name" value="SBP"/>
</dbReference>
<accession>A0A6B8RGH1</accession>
<reference evidence="8" key="1">
    <citation type="submission" date="2018-11" db="EMBL/GenBank/DDBJ databases">
        <title>Complete genome sequence of Paenibacillus sp. ML311-T8.</title>
        <authorList>
            <person name="Nam Y.-D."/>
            <person name="Kang J."/>
            <person name="Chung W.-H."/>
            <person name="Park Y.S."/>
        </authorList>
    </citation>
    <scope>NUCLEOTIDE SEQUENCE [LARGE SCALE GENOMIC DNA]</scope>
    <source>
        <strain evidence="8">ML311-T8</strain>
    </source>
</reference>
<keyword evidence="8" id="KW-1185">Reference proteome</keyword>
<dbReference type="KEGG" id="ppsc:EHS13_05885"/>
<keyword evidence="1" id="KW-1003">Cell membrane</keyword>
<evidence type="ECO:0000256" key="5">
    <source>
        <dbReference type="ARBA" id="ARBA00023288"/>
    </source>
</evidence>
<evidence type="ECO:0000256" key="1">
    <source>
        <dbReference type="ARBA" id="ARBA00022475"/>
    </source>
</evidence>
<dbReference type="PANTHER" id="PTHR43649:SF33">
    <property type="entry name" value="POLYGALACTURONAN_RHAMNOGALACTURONAN-BINDING PROTEIN YTCQ"/>
    <property type="match status" value="1"/>
</dbReference>
<dbReference type="PANTHER" id="PTHR43649">
    <property type="entry name" value="ARABINOSE-BINDING PROTEIN-RELATED"/>
    <property type="match status" value="1"/>
</dbReference>
<protein>
    <submittedName>
        <fullName evidence="7">Carbohydrate ABC transporter substrate-binding protein</fullName>
    </submittedName>
</protein>
<evidence type="ECO:0000256" key="2">
    <source>
        <dbReference type="ARBA" id="ARBA00022729"/>
    </source>
</evidence>
<proteinExistence type="predicted"/>
<dbReference type="SUPFAM" id="SSF53850">
    <property type="entry name" value="Periplasmic binding protein-like II"/>
    <property type="match status" value="1"/>
</dbReference>
<dbReference type="Gene3D" id="3.40.190.10">
    <property type="entry name" value="Periplasmic binding protein-like II"/>
    <property type="match status" value="2"/>
</dbReference>
<dbReference type="Pfam" id="PF01547">
    <property type="entry name" value="SBP_bac_1"/>
    <property type="match status" value="1"/>
</dbReference>
<evidence type="ECO:0000313" key="7">
    <source>
        <dbReference type="EMBL" id="QGQ94466.1"/>
    </source>
</evidence>
<gene>
    <name evidence="7" type="ORF">EHS13_05885</name>
</gene>
<feature type="compositionally biased region" description="Low complexity" evidence="6">
    <location>
        <begin position="46"/>
        <end position="74"/>
    </location>
</feature>
<keyword evidence="4" id="KW-0564">Palmitate</keyword>
<evidence type="ECO:0000313" key="8">
    <source>
        <dbReference type="Proteomes" id="UP000426246"/>
    </source>
</evidence>
<evidence type="ECO:0000256" key="3">
    <source>
        <dbReference type="ARBA" id="ARBA00023136"/>
    </source>
</evidence>
<dbReference type="InterPro" id="IPR050490">
    <property type="entry name" value="Bact_solute-bd_prot1"/>
</dbReference>
<feature type="region of interest" description="Disordered" evidence="6">
    <location>
        <begin position="44"/>
        <end position="74"/>
    </location>
</feature>
<dbReference type="EMBL" id="CP034235">
    <property type="protein sequence ID" value="QGQ94466.1"/>
    <property type="molecule type" value="Genomic_DNA"/>
</dbReference>
<dbReference type="RefSeq" id="WP_155699471.1">
    <property type="nucleotide sequence ID" value="NZ_CP034235.1"/>
</dbReference>
<keyword evidence="2" id="KW-0732">Signal</keyword>
<evidence type="ECO:0000256" key="6">
    <source>
        <dbReference type="SAM" id="MobiDB-lite"/>
    </source>
</evidence>
<keyword evidence="3" id="KW-0472">Membrane</keyword>
<sequence length="471" mass="52099">MKTFYIMDKGRMITMITKKLLSGFISGLLVISLLAGCSKKAETTEATKAPEATTAADASTPAATPAPTEAQTSAPAEKVTLTLLANQDWANNPIVKKAWALYQEKTGNKLDIQGVPIDSWEKVMKTKFATGEMTDIVMYYGGYQLSAIQPDKNFVDMSAEPWVGDLKDFVLPQVKVKDKVFGLPLWEGSVSGMLYNKEIFAKYNIAVPTTQEEFLAACETLKKNGIAPIYMAFKDTWPLLPQFGLDPVFKKDPTLLDKLNTNQAKFGDVKELKDLVAWYKMLADKGYLGEKFSTNTWDGQPAAISSGKYAMVYAWDTYIESDLEKKEPGISAKIGLMPMFLGVNNEGTYEGPNAIATYVNKNSKHVEQAKEFIKFLAQTENLNEIYKDQKTQTYFNSVTTNAPTPQYLAAKDSVDKLINASVQQNIIGYSQVEVVKPLQDLMLGGKTVDEAIKAMDDERIKSAKAQKIAGF</sequence>
<dbReference type="Proteomes" id="UP000426246">
    <property type="component" value="Chromosome"/>
</dbReference>
<dbReference type="AlphaFoldDB" id="A0A6B8RGH1"/>
<keyword evidence="5" id="KW-0449">Lipoprotein</keyword>